<comment type="caution">
    <text evidence="2">The sequence shown here is derived from an EMBL/GenBank/DDBJ whole genome shotgun (WGS) entry which is preliminary data.</text>
</comment>
<evidence type="ECO:0000313" key="2">
    <source>
        <dbReference type="EMBL" id="GJD42409.1"/>
    </source>
</evidence>
<evidence type="ECO:0008006" key="4">
    <source>
        <dbReference type="Google" id="ProtNLM"/>
    </source>
</evidence>
<evidence type="ECO:0000256" key="1">
    <source>
        <dbReference type="SAM" id="MobiDB-lite"/>
    </source>
</evidence>
<reference evidence="2 3" key="1">
    <citation type="journal article" date="2021" name="Front. Microbiol.">
        <title>Comprehensive Comparative Genomics and Phenotyping of Methylobacterium Species.</title>
        <authorList>
            <person name="Alessa O."/>
            <person name="Ogura Y."/>
            <person name="Fujitani Y."/>
            <person name="Takami H."/>
            <person name="Hayashi T."/>
            <person name="Sahin N."/>
            <person name="Tani A."/>
        </authorList>
    </citation>
    <scope>NUCLEOTIDE SEQUENCE [LARGE SCALE GENOMIC DNA]</scope>
    <source>
        <strain evidence="2 3">DSM 23679</strain>
    </source>
</reference>
<dbReference type="InterPro" id="IPR007362">
    <property type="entry name" value="DUF429"/>
</dbReference>
<dbReference type="Proteomes" id="UP001055117">
    <property type="component" value="Unassembled WGS sequence"/>
</dbReference>
<gene>
    <name evidence="2" type="ORF">AFCDBAGC_0245</name>
</gene>
<name>A0ABQ4QCJ1_9HYPH</name>
<feature type="region of interest" description="Disordered" evidence="1">
    <location>
        <begin position="222"/>
        <end position="254"/>
    </location>
</feature>
<keyword evidence="3" id="KW-1185">Reference proteome</keyword>
<protein>
    <recommendedName>
        <fullName evidence="4">NUDIX hydrolase</fullName>
    </recommendedName>
</protein>
<dbReference type="Pfam" id="PF04250">
    <property type="entry name" value="DUF429"/>
    <property type="match status" value="1"/>
</dbReference>
<proteinExistence type="predicted"/>
<evidence type="ECO:0000313" key="3">
    <source>
        <dbReference type="Proteomes" id="UP001055117"/>
    </source>
</evidence>
<dbReference type="EMBL" id="BPQG01000004">
    <property type="protein sequence ID" value="GJD42409.1"/>
    <property type="molecule type" value="Genomic_DNA"/>
</dbReference>
<dbReference type="RefSeq" id="WP_147827889.1">
    <property type="nucleotide sequence ID" value="NZ_BPQG01000004.1"/>
</dbReference>
<sequence length="254" mass="26883">MARWIAGLDGCRGAWAGVLLDLDDPGRHRAALFKTVAACLDGPEAPVSVGIDVPIGLPNRATAGGRAADRAARAYLGANRSSVFPVPPRAAIFADDYTAAKALSRANSAPPFAPSIQCFNIFRYIRAVDDLLHSRSALTARLHEVHPEIAFRRLNGDRPLGAGKKGPQRQAGLDLRRALLVAAGLPETLVHGARPRGVGADDHLDAMAGLVVARDILLGRASPLPDPPERDGHGLPAVIWMPAPPRRGTRPESC</sequence>
<accession>A0ABQ4QCJ1</accession>
<organism evidence="2 3">
    <name type="scientific">Methylobacterium cerastii</name>
    <dbReference type="NCBI Taxonomy" id="932741"/>
    <lineage>
        <taxon>Bacteria</taxon>
        <taxon>Pseudomonadati</taxon>
        <taxon>Pseudomonadota</taxon>
        <taxon>Alphaproteobacteria</taxon>
        <taxon>Hyphomicrobiales</taxon>
        <taxon>Methylobacteriaceae</taxon>
        <taxon>Methylobacterium</taxon>
    </lineage>
</organism>